<dbReference type="InterPro" id="IPR052739">
    <property type="entry name" value="FAAH2"/>
</dbReference>
<dbReference type="Proteomes" id="UP000515307">
    <property type="component" value="Chromosome"/>
</dbReference>
<name>A0A7G7BGM8_9ACTN</name>
<dbReference type="PANTHER" id="PTHR43372:SF4">
    <property type="entry name" value="FATTY-ACID AMIDE HYDROLASE 2"/>
    <property type="match status" value="1"/>
</dbReference>
<dbReference type="RefSeq" id="WP_185298050.1">
    <property type="nucleotide sequence ID" value="NZ_CP045702.1"/>
</dbReference>
<dbReference type="PANTHER" id="PTHR43372">
    <property type="entry name" value="FATTY-ACID AMIDE HYDROLASE"/>
    <property type="match status" value="1"/>
</dbReference>
<sequence length="478" mass="50726">MTNDLTHQPAHVQLQALDRGEISSRELLDLHLDRIDASHVNAVVTRDDDAARTAAGAADERRARNESSGTLDGLPLTIKDSFETAGLRTTSGAEALADHVPVRDADAVARLRHQGAVIMGKTNTPAYCQDLHTDNSLFGRTLNPHDPERTVGGSSGGPAAAVAAHLTPADLGSDLAGSLRLPAHYCGVYGLRPTHGLVPARGHIPRPPGWITSSDMVTPGPLARHPRDLGLLLDALTTPSPAENSPWLAKLHNPRREADQLRVAVWAEDTSCPVDRETAGALAAVEQALASAGTNVCRTSGPVGFADSLRLFEQLLHATATAATDDDAGAAELAAARDLHTDDASPRAAFLRHRTQTHRAWLRANEERMQLRETWHRYFADAQHDVLITPAAPTAAIPAGTRALKVDGVERSFFDQTGWANLTSHIGLPSLVVPVARSADGLPIGVQLVGPNYSDLTLLALAEYLASLLGGMAMGISL</sequence>
<dbReference type="KEGG" id="sfiy:F0344_07605"/>
<keyword evidence="3" id="KW-1185">Reference proteome</keyword>
<evidence type="ECO:0000259" key="1">
    <source>
        <dbReference type="Pfam" id="PF01425"/>
    </source>
</evidence>
<dbReference type="Pfam" id="PF01425">
    <property type="entry name" value="Amidase"/>
    <property type="match status" value="1"/>
</dbReference>
<dbReference type="InterPro" id="IPR023631">
    <property type="entry name" value="Amidase_dom"/>
</dbReference>
<reference evidence="3" key="1">
    <citation type="submission" date="2019-10" db="EMBL/GenBank/DDBJ databases">
        <title>Antimicrobial potential of Antarctic Bacteria.</title>
        <authorList>
            <person name="Benaud N."/>
            <person name="Edwards R.J."/>
            <person name="Ferrari B.C."/>
        </authorList>
    </citation>
    <scope>NUCLEOTIDE SEQUENCE [LARGE SCALE GENOMIC DNA]</scope>
    <source>
        <strain evidence="3">NBSH44</strain>
    </source>
</reference>
<proteinExistence type="predicted"/>
<feature type="domain" description="Amidase" evidence="1">
    <location>
        <begin position="26"/>
        <end position="459"/>
    </location>
</feature>
<dbReference type="InterPro" id="IPR036928">
    <property type="entry name" value="AS_sf"/>
</dbReference>
<dbReference type="EMBL" id="CP045702">
    <property type="protein sequence ID" value="QNE74493.1"/>
    <property type="molecule type" value="Genomic_DNA"/>
</dbReference>
<accession>A0A7G7BGM8</accession>
<evidence type="ECO:0000313" key="3">
    <source>
        <dbReference type="Proteomes" id="UP000515307"/>
    </source>
</evidence>
<evidence type="ECO:0000313" key="2">
    <source>
        <dbReference type="EMBL" id="QNE74493.1"/>
    </source>
</evidence>
<dbReference type="AlphaFoldDB" id="A0A7G7BGM8"/>
<organism evidence="2 3">
    <name type="scientific">Streptomyces finlayi</name>
    <dbReference type="NCBI Taxonomy" id="67296"/>
    <lineage>
        <taxon>Bacteria</taxon>
        <taxon>Bacillati</taxon>
        <taxon>Actinomycetota</taxon>
        <taxon>Actinomycetes</taxon>
        <taxon>Kitasatosporales</taxon>
        <taxon>Streptomycetaceae</taxon>
        <taxon>Streptomyces</taxon>
    </lineage>
</organism>
<protein>
    <submittedName>
        <fullName evidence="2">Amidase</fullName>
    </submittedName>
</protein>
<dbReference type="Gene3D" id="3.90.1300.10">
    <property type="entry name" value="Amidase signature (AS) domain"/>
    <property type="match status" value="1"/>
</dbReference>
<dbReference type="SUPFAM" id="SSF75304">
    <property type="entry name" value="Amidase signature (AS) enzymes"/>
    <property type="match status" value="1"/>
</dbReference>
<gene>
    <name evidence="2" type="ORF">F0344_07605</name>
</gene>
<dbReference type="GO" id="GO:0012505">
    <property type="term" value="C:endomembrane system"/>
    <property type="evidence" value="ECO:0007669"/>
    <property type="project" value="TreeGrafter"/>
</dbReference>